<name>A0A9D1JU24_9FIRM</name>
<reference evidence="1" key="2">
    <citation type="journal article" date="2021" name="PeerJ">
        <title>Extensive microbial diversity within the chicken gut microbiome revealed by metagenomics and culture.</title>
        <authorList>
            <person name="Gilroy R."/>
            <person name="Ravi A."/>
            <person name="Getino M."/>
            <person name="Pursley I."/>
            <person name="Horton D.L."/>
            <person name="Alikhan N.F."/>
            <person name="Baker D."/>
            <person name="Gharbi K."/>
            <person name="Hall N."/>
            <person name="Watson M."/>
            <person name="Adriaenssens E.M."/>
            <person name="Foster-Nyarko E."/>
            <person name="Jarju S."/>
            <person name="Secka A."/>
            <person name="Antonio M."/>
            <person name="Oren A."/>
            <person name="Chaudhuri R.R."/>
            <person name="La Ragione R."/>
            <person name="Hildebrand F."/>
            <person name="Pallen M.J."/>
        </authorList>
    </citation>
    <scope>NUCLEOTIDE SEQUENCE</scope>
    <source>
        <strain evidence="1">ChiBcec16-1751</strain>
    </source>
</reference>
<reference evidence="1" key="1">
    <citation type="submission" date="2020-10" db="EMBL/GenBank/DDBJ databases">
        <authorList>
            <person name="Gilroy R."/>
        </authorList>
    </citation>
    <scope>NUCLEOTIDE SEQUENCE</scope>
    <source>
        <strain evidence="1">ChiBcec16-1751</strain>
    </source>
</reference>
<organism evidence="1 2">
    <name type="scientific">Candidatus Avoscillospira avistercoris</name>
    <dbReference type="NCBI Taxonomy" id="2840707"/>
    <lineage>
        <taxon>Bacteria</taxon>
        <taxon>Bacillati</taxon>
        <taxon>Bacillota</taxon>
        <taxon>Clostridia</taxon>
        <taxon>Eubacteriales</taxon>
        <taxon>Oscillospiraceae</taxon>
        <taxon>Oscillospiraceae incertae sedis</taxon>
        <taxon>Candidatus Avoscillospira</taxon>
    </lineage>
</organism>
<comment type="caution">
    <text evidence="1">The sequence shown here is derived from an EMBL/GenBank/DDBJ whole genome shotgun (WGS) entry which is preliminary data.</text>
</comment>
<dbReference type="EMBL" id="DVJJ01000163">
    <property type="protein sequence ID" value="HIS65796.1"/>
    <property type="molecule type" value="Genomic_DNA"/>
</dbReference>
<protein>
    <submittedName>
        <fullName evidence="1">Uncharacterized protein</fullName>
    </submittedName>
</protein>
<sequence length="162" mass="17839">YMDYLPEEGEPAALLEVEYTKNGGAYSGTATMKEWGEPILTMEYQDIDPEKLSPLGSAYGSYTFTVYDYGTEMTVEMNVEKSAGGGTDHVMTFTGDDFYSSTGFDGLTLRLHSTDKDATIQMPEGDEVDISSMTDDDLIELSMLIQNSLMESLSSVLSTTYE</sequence>
<proteinExistence type="predicted"/>
<evidence type="ECO:0000313" key="2">
    <source>
        <dbReference type="Proteomes" id="UP000886741"/>
    </source>
</evidence>
<feature type="non-terminal residue" evidence="1">
    <location>
        <position position="1"/>
    </location>
</feature>
<accession>A0A9D1JU24</accession>
<evidence type="ECO:0000313" key="1">
    <source>
        <dbReference type="EMBL" id="HIS65796.1"/>
    </source>
</evidence>
<dbReference type="Proteomes" id="UP000886741">
    <property type="component" value="Unassembled WGS sequence"/>
</dbReference>
<gene>
    <name evidence="1" type="ORF">IAA83_10595</name>
</gene>
<dbReference type="AlphaFoldDB" id="A0A9D1JU24"/>